<evidence type="ECO:0000313" key="7">
    <source>
        <dbReference type="EMBL" id="MBK1727265.1"/>
    </source>
</evidence>
<dbReference type="Pfam" id="PF01475">
    <property type="entry name" value="FUR"/>
    <property type="match status" value="1"/>
</dbReference>
<dbReference type="RefSeq" id="WP_200260187.1">
    <property type="nucleotide sequence ID" value="NZ_NRSH01000120.1"/>
</dbReference>
<dbReference type="PANTHER" id="PTHR33202">
    <property type="entry name" value="ZINC UPTAKE REGULATION PROTEIN"/>
    <property type="match status" value="1"/>
</dbReference>
<evidence type="ECO:0000313" key="8">
    <source>
        <dbReference type="Proteomes" id="UP000738126"/>
    </source>
</evidence>
<reference evidence="7 8" key="1">
    <citation type="journal article" date="2020" name="Microorganisms">
        <title>Osmotic Adaptation and Compatible Solute Biosynthesis of Phototrophic Bacteria as Revealed from Genome Analyses.</title>
        <authorList>
            <person name="Imhoff J.F."/>
            <person name="Rahn T."/>
            <person name="Kunzel S."/>
            <person name="Keller A."/>
            <person name="Neulinger S.C."/>
        </authorList>
    </citation>
    <scope>NUCLEOTIDE SEQUENCE [LARGE SCALE GENOMIC DNA]</scope>
    <source>
        <strain evidence="7 8">DSM 15116</strain>
    </source>
</reference>
<dbReference type="Gene3D" id="1.10.10.10">
    <property type="entry name" value="Winged helix-like DNA-binding domain superfamily/Winged helix DNA-binding domain"/>
    <property type="match status" value="1"/>
</dbReference>
<keyword evidence="5" id="KW-0238">DNA-binding</keyword>
<sequence>MADDSAVVADFPAAGHDHARCLAGALATAEALCRHRGLRLTELRRQVLELIWAEHRPIKAYELLERLRERRSGVAPPTVYRALDFLLQEGLIHRVESMSAYIGCSAPERRHPVQLLVCRRCAAVAELADGEIEALLRRKAQGLGFEVDSATIELEGVCPQCRG</sequence>
<dbReference type="InterPro" id="IPR036388">
    <property type="entry name" value="WH-like_DNA-bd_sf"/>
</dbReference>
<organism evidence="7 8">
    <name type="scientific">Halorhodospira neutriphila</name>
    <dbReference type="NCBI Taxonomy" id="168379"/>
    <lineage>
        <taxon>Bacteria</taxon>
        <taxon>Pseudomonadati</taxon>
        <taxon>Pseudomonadota</taxon>
        <taxon>Gammaproteobacteria</taxon>
        <taxon>Chromatiales</taxon>
        <taxon>Ectothiorhodospiraceae</taxon>
        <taxon>Halorhodospira</taxon>
    </lineage>
</organism>
<keyword evidence="2" id="KW-0678">Repressor</keyword>
<keyword evidence="6" id="KW-0804">Transcription</keyword>
<dbReference type="PANTHER" id="PTHR33202:SF6">
    <property type="entry name" value="ZINC UPTAKE REGULATION PROTEIN"/>
    <property type="match status" value="1"/>
</dbReference>
<name>A0ABS1E6X5_9GAMM</name>
<protein>
    <submittedName>
        <fullName evidence="7">Fur family transcriptional regulator</fullName>
    </submittedName>
</protein>
<proteinExistence type="inferred from homology"/>
<dbReference type="InterPro" id="IPR036390">
    <property type="entry name" value="WH_DNA-bd_sf"/>
</dbReference>
<evidence type="ECO:0000256" key="4">
    <source>
        <dbReference type="ARBA" id="ARBA00023015"/>
    </source>
</evidence>
<evidence type="ECO:0000256" key="3">
    <source>
        <dbReference type="ARBA" id="ARBA00022833"/>
    </source>
</evidence>
<dbReference type="EMBL" id="NRSH01000120">
    <property type="protein sequence ID" value="MBK1727265.1"/>
    <property type="molecule type" value="Genomic_DNA"/>
</dbReference>
<evidence type="ECO:0000256" key="1">
    <source>
        <dbReference type="ARBA" id="ARBA00007957"/>
    </source>
</evidence>
<evidence type="ECO:0000256" key="6">
    <source>
        <dbReference type="ARBA" id="ARBA00023163"/>
    </source>
</evidence>
<dbReference type="SUPFAM" id="SSF46785">
    <property type="entry name" value="Winged helix' DNA-binding domain"/>
    <property type="match status" value="1"/>
</dbReference>
<keyword evidence="8" id="KW-1185">Reference proteome</keyword>
<dbReference type="Proteomes" id="UP000738126">
    <property type="component" value="Unassembled WGS sequence"/>
</dbReference>
<dbReference type="InterPro" id="IPR043135">
    <property type="entry name" value="Fur_C"/>
</dbReference>
<comment type="similarity">
    <text evidence="1">Belongs to the Fur family.</text>
</comment>
<keyword evidence="3" id="KW-0862">Zinc</keyword>
<evidence type="ECO:0000256" key="2">
    <source>
        <dbReference type="ARBA" id="ARBA00022491"/>
    </source>
</evidence>
<comment type="caution">
    <text evidence="7">The sequence shown here is derived from an EMBL/GenBank/DDBJ whole genome shotgun (WGS) entry which is preliminary data.</text>
</comment>
<dbReference type="InterPro" id="IPR002481">
    <property type="entry name" value="FUR"/>
</dbReference>
<gene>
    <name evidence="7" type="ORF">CKO13_09590</name>
</gene>
<keyword evidence="4" id="KW-0805">Transcription regulation</keyword>
<accession>A0ABS1E6X5</accession>
<evidence type="ECO:0000256" key="5">
    <source>
        <dbReference type="ARBA" id="ARBA00023125"/>
    </source>
</evidence>
<dbReference type="Gene3D" id="3.30.1490.190">
    <property type="match status" value="1"/>
</dbReference>